<evidence type="ECO:0000256" key="2">
    <source>
        <dbReference type="ARBA" id="ARBA00009984"/>
    </source>
</evidence>
<dbReference type="GO" id="GO:0005886">
    <property type="term" value="C:plasma membrane"/>
    <property type="evidence" value="ECO:0007669"/>
    <property type="project" value="UniProtKB-SubCell"/>
</dbReference>
<comment type="similarity">
    <text evidence="2">Belongs to the GSP G family.</text>
</comment>
<dbReference type="GO" id="GO:0015628">
    <property type="term" value="P:protein secretion by the type II secretion system"/>
    <property type="evidence" value="ECO:0007669"/>
    <property type="project" value="InterPro"/>
</dbReference>
<dbReference type="Pfam" id="PF07963">
    <property type="entry name" value="N_methyl"/>
    <property type="match status" value="1"/>
</dbReference>
<dbReference type="SUPFAM" id="SSF54523">
    <property type="entry name" value="Pili subunits"/>
    <property type="match status" value="1"/>
</dbReference>
<dbReference type="InterPro" id="IPR010054">
    <property type="entry name" value="Type2_sec_GspG"/>
</dbReference>
<evidence type="ECO:0000256" key="9">
    <source>
        <dbReference type="ARBA" id="ARBA00023136"/>
    </source>
</evidence>
<dbReference type="Gene3D" id="3.30.700.10">
    <property type="entry name" value="Glycoprotein, Type 4 Pilin"/>
    <property type="match status" value="1"/>
</dbReference>
<evidence type="ECO:0000256" key="6">
    <source>
        <dbReference type="ARBA" id="ARBA00022519"/>
    </source>
</evidence>
<dbReference type="NCBIfam" id="TIGR02532">
    <property type="entry name" value="IV_pilin_GFxxxE"/>
    <property type="match status" value="1"/>
</dbReference>
<keyword evidence="8 10" id="KW-1133">Transmembrane helix</keyword>
<accession>A0A0F9VXK6</accession>
<evidence type="ECO:0000256" key="7">
    <source>
        <dbReference type="ARBA" id="ARBA00022692"/>
    </source>
</evidence>
<reference evidence="12" key="1">
    <citation type="journal article" date="2015" name="Nature">
        <title>Complex archaea that bridge the gap between prokaryotes and eukaryotes.</title>
        <authorList>
            <person name="Spang A."/>
            <person name="Saw J.H."/>
            <person name="Jorgensen S.L."/>
            <person name="Zaremba-Niedzwiedzka K."/>
            <person name="Martijn J."/>
            <person name="Lind A.E."/>
            <person name="van Eijk R."/>
            <person name="Schleper C."/>
            <person name="Guy L."/>
            <person name="Ettema T.J."/>
        </authorList>
    </citation>
    <scope>NUCLEOTIDE SEQUENCE</scope>
</reference>
<evidence type="ECO:0000256" key="3">
    <source>
        <dbReference type="ARBA" id="ARBA00020042"/>
    </source>
</evidence>
<keyword evidence="5" id="KW-0488">Methylation</keyword>
<comment type="caution">
    <text evidence="12">The sequence shown here is derived from an EMBL/GenBank/DDBJ whole genome shotgun (WGS) entry which is preliminary data.</text>
</comment>
<dbReference type="PANTHER" id="PTHR30093:SF45">
    <property type="entry name" value="TYPE II SECRETION SYSTEM CORE PROTEIN G"/>
    <property type="match status" value="1"/>
</dbReference>
<evidence type="ECO:0000256" key="8">
    <source>
        <dbReference type="ARBA" id="ARBA00022989"/>
    </source>
</evidence>
<evidence type="ECO:0000313" key="12">
    <source>
        <dbReference type="EMBL" id="KKO08835.1"/>
    </source>
</evidence>
<dbReference type="InterPro" id="IPR045584">
    <property type="entry name" value="Pilin-like"/>
</dbReference>
<evidence type="ECO:0000259" key="11">
    <source>
        <dbReference type="Pfam" id="PF08334"/>
    </source>
</evidence>
<dbReference type="InterPro" id="IPR013545">
    <property type="entry name" value="T2SS_protein-GspG_C"/>
</dbReference>
<evidence type="ECO:0000256" key="4">
    <source>
        <dbReference type="ARBA" id="ARBA00022475"/>
    </source>
</evidence>
<comment type="subcellular location">
    <subcellularLocation>
        <location evidence="1">Cell inner membrane</location>
        <topology evidence="1">Single-pass membrane protein</topology>
    </subcellularLocation>
</comment>
<sequence>MKSYQCMAQTAVRQRGFTIIELLIVMAILGMLAVMVAPNLFNQADSARRDAVLSQISSLGSALDAYRLDIGQYPDSLDGLVRDTSGRSTWNGPYIRGELPVDPWGNDYQYESEGRDYTLMSYGADGRDGGEGNDADISI</sequence>
<dbReference type="PRINTS" id="PR00813">
    <property type="entry name" value="BCTERIALGSPG"/>
</dbReference>
<keyword evidence="6" id="KW-0997">Cell inner membrane</keyword>
<feature type="domain" description="Type II secretion system protein GspG C-terminal" evidence="11">
    <location>
        <begin position="39"/>
        <end position="138"/>
    </location>
</feature>
<dbReference type="InterPro" id="IPR000983">
    <property type="entry name" value="Bac_GSPG_pilin"/>
</dbReference>
<dbReference type="NCBIfam" id="TIGR01710">
    <property type="entry name" value="typeII_sec_gspG"/>
    <property type="match status" value="1"/>
</dbReference>
<dbReference type="GO" id="GO:0015627">
    <property type="term" value="C:type II protein secretion system complex"/>
    <property type="evidence" value="ECO:0007669"/>
    <property type="project" value="InterPro"/>
</dbReference>
<protein>
    <recommendedName>
        <fullName evidence="3">Type II secretion system core protein G</fullName>
    </recommendedName>
</protein>
<evidence type="ECO:0000256" key="1">
    <source>
        <dbReference type="ARBA" id="ARBA00004377"/>
    </source>
</evidence>
<name>A0A0F9VXK6_9ZZZZ</name>
<gene>
    <name evidence="12" type="ORF">LCGC14_0039540</name>
</gene>
<evidence type="ECO:0000256" key="5">
    <source>
        <dbReference type="ARBA" id="ARBA00022481"/>
    </source>
</evidence>
<evidence type="ECO:0000256" key="10">
    <source>
        <dbReference type="SAM" id="Phobius"/>
    </source>
</evidence>
<dbReference type="EMBL" id="LAZR01000008">
    <property type="protein sequence ID" value="KKO08835.1"/>
    <property type="molecule type" value="Genomic_DNA"/>
</dbReference>
<dbReference type="AlphaFoldDB" id="A0A0F9VXK6"/>
<keyword evidence="9 10" id="KW-0472">Membrane</keyword>
<dbReference type="Pfam" id="PF08334">
    <property type="entry name" value="T2SSG"/>
    <property type="match status" value="1"/>
</dbReference>
<keyword evidence="4" id="KW-1003">Cell membrane</keyword>
<dbReference type="InterPro" id="IPR012902">
    <property type="entry name" value="N_methyl_site"/>
</dbReference>
<keyword evidence="7 10" id="KW-0812">Transmembrane</keyword>
<dbReference type="PANTHER" id="PTHR30093">
    <property type="entry name" value="GENERAL SECRETION PATHWAY PROTEIN G"/>
    <property type="match status" value="1"/>
</dbReference>
<proteinExistence type="inferred from homology"/>
<organism evidence="12">
    <name type="scientific">marine sediment metagenome</name>
    <dbReference type="NCBI Taxonomy" id="412755"/>
    <lineage>
        <taxon>unclassified sequences</taxon>
        <taxon>metagenomes</taxon>
        <taxon>ecological metagenomes</taxon>
    </lineage>
</organism>
<feature type="transmembrane region" description="Helical" evidence="10">
    <location>
        <begin position="20"/>
        <end position="41"/>
    </location>
</feature>